<reference evidence="1" key="1">
    <citation type="submission" date="2022-06" db="EMBL/GenBank/DDBJ databases">
        <title>The First Complete Genome of the Simian Malaria Parasite Plasmodium brasilianum.</title>
        <authorList>
            <person name="Bajic M."/>
            <person name="Ravishankar S."/>
        </authorList>
    </citation>
    <scope>NUCLEOTIDE SEQUENCE</scope>
    <source>
        <strain evidence="1">Bolivian I</strain>
    </source>
</reference>
<keyword evidence="1" id="KW-0808">Transferase</keyword>
<dbReference type="EMBL" id="CM043773">
    <property type="protein sequence ID" value="KAI4840172.1"/>
    <property type="molecule type" value="Genomic_DNA"/>
</dbReference>
<evidence type="ECO:0000313" key="1">
    <source>
        <dbReference type="EMBL" id="KAI4840172.1"/>
    </source>
</evidence>
<name>A0ACB9YEC2_PLABR</name>
<evidence type="ECO:0000313" key="2">
    <source>
        <dbReference type="Proteomes" id="UP001056978"/>
    </source>
</evidence>
<organism evidence="1 2">
    <name type="scientific">Plasmodium brasilianum</name>
    <dbReference type="NCBI Taxonomy" id="5824"/>
    <lineage>
        <taxon>Eukaryota</taxon>
        <taxon>Sar</taxon>
        <taxon>Alveolata</taxon>
        <taxon>Apicomplexa</taxon>
        <taxon>Aconoidasida</taxon>
        <taxon>Haemosporida</taxon>
        <taxon>Plasmodiidae</taxon>
        <taxon>Plasmodium</taxon>
        <taxon>Plasmodium (Plasmodium)</taxon>
    </lineage>
</organism>
<keyword evidence="2" id="KW-1185">Reference proteome</keyword>
<comment type="caution">
    <text evidence="1">The sequence shown here is derived from an EMBL/GenBank/DDBJ whole genome shotgun (WGS) entry which is preliminary data.</text>
</comment>
<proteinExistence type="predicted"/>
<accession>A0ACB9YEC2</accession>
<keyword evidence="1" id="KW-0489">Methyltransferase</keyword>
<dbReference type="Proteomes" id="UP001056978">
    <property type="component" value="Chromosome 5"/>
</dbReference>
<protein>
    <submittedName>
        <fullName evidence="1">Methyltransferase</fullName>
    </submittedName>
</protein>
<sequence length="721" mass="85701">MGRVLLRKRLLLFLFLLLYITNIDEDNFLKECEKGLCVRVYEGGTNNNYNSNNYNDNNYNNYINNNYNDNNYNDNNYNDNNYNSNNYNDNNYNSNNYNNNYNSKIYYAFLLVQYVKEMKVHVINLLLRGANISPIFVSSKVIYGLYNDRNYSKISNFCYTKNLQKNGIVKLSNLFVPNTKFLILDKTDDEIYNYAQNRKGKHCADLEKEALFMHSFNDVSPEYLKTSYFVYEKDINNKLTEKNLNFILLNCGKKYKNAFKIEFRNNMNFLKDQFSCEDQEIYMLLMVILSFLFLVYYRKREVLRRGNNALIESVHCFSVLKVLSQIYESIFDCFVISILCYILNRRNNKAKSVDTYRTSLIYAVLKFLYTLSEIQNHQNLNLYSSMHSVIALPFVLHRIFIAVLIYNNSKNLLKEKKNMDEKLFIIFDTLLYNSWILSIPVLYFFMKNFSVHFTHLFIHFVNLSILILYNISGKKYEQLESKYPYIDLQFLGFTIKWGIHENGYWLTNLNYSFDYILSNLIVKYFKDKKARTVLDVGCGYGYYVNELNFHKIKSFGVDGNFKLVNSLKNENIYTLDATSEHFVPNLLEKINMSNKKEDMKKKDQLFEKSKAIKMSTENIRNILTFDYVLCLNVGEYIPKKKEEVFLKNLDRINRRGIIISWDIPNNFNIGTINEKKGEEILDLFLNNYCYTYDEKTSKMFRENCSNNVLKNCIYIFEKKKI</sequence>
<gene>
    <name evidence="1" type="ORF">MKS88_001530</name>
</gene>